<gene>
    <name evidence="1" type="ORF">ACFQ2K_03415</name>
</gene>
<proteinExistence type="predicted"/>
<reference evidence="2" key="1">
    <citation type="journal article" date="2019" name="Int. J. Syst. Evol. Microbiol.">
        <title>The Global Catalogue of Microorganisms (GCM) 10K type strain sequencing project: providing services to taxonomists for standard genome sequencing and annotation.</title>
        <authorList>
            <consortium name="The Broad Institute Genomics Platform"/>
            <consortium name="The Broad Institute Genome Sequencing Center for Infectious Disease"/>
            <person name="Wu L."/>
            <person name="Ma J."/>
        </authorList>
    </citation>
    <scope>NUCLEOTIDE SEQUENCE [LARGE SCALE GENOMIC DNA]</scope>
    <source>
        <strain evidence="2">JCM 12607</strain>
    </source>
</reference>
<dbReference type="EMBL" id="JBHTGL010000005">
    <property type="protein sequence ID" value="MFD0621988.1"/>
    <property type="molecule type" value="Genomic_DNA"/>
</dbReference>
<evidence type="ECO:0000313" key="2">
    <source>
        <dbReference type="Proteomes" id="UP001596915"/>
    </source>
</evidence>
<comment type="caution">
    <text evidence="1">The sequence shown here is derived from an EMBL/GenBank/DDBJ whole genome shotgun (WGS) entry which is preliminary data.</text>
</comment>
<sequence length="108" mass="11255">MINADLLRSLAIDPSGLDPAPPWTPRGSAGIQRLNGRHPCVRCGRPSTVAGVLETPEHGRRWVDRCVPCLVATTPRGGPQAPLAETPAALQEAARTTGVALTTAADEA</sequence>
<dbReference type="Proteomes" id="UP001596915">
    <property type="component" value="Unassembled WGS sequence"/>
</dbReference>
<evidence type="ECO:0000313" key="1">
    <source>
        <dbReference type="EMBL" id="MFD0621988.1"/>
    </source>
</evidence>
<organism evidence="1 2">
    <name type="scientific">Streptomyces sanglieri</name>
    <dbReference type="NCBI Taxonomy" id="193460"/>
    <lineage>
        <taxon>Bacteria</taxon>
        <taxon>Bacillati</taxon>
        <taxon>Actinomycetota</taxon>
        <taxon>Actinomycetes</taxon>
        <taxon>Kitasatosporales</taxon>
        <taxon>Streptomycetaceae</taxon>
        <taxon>Streptomyces</taxon>
    </lineage>
</organism>
<keyword evidence="2" id="KW-1185">Reference proteome</keyword>
<protein>
    <submittedName>
        <fullName evidence="1">Uncharacterized protein</fullName>
    </submittedName>
</protein>
<name>A0ABW2WMB1_9ACTN</name>
<accession>A0ABW2WMB1</accession>